<protein>
    <submittedName>
        <fullName evidence="1">Uncharacterized protein</fullName>
    </submittedName>
</protein>
<evidence type="ECO:0000313" key="2">
    <source>
        <dbReference type="Proteomes" id="UP000236291"/>
    </source>
</evidence>
<sequence length="34" mass="4207">MWVSEESLRLRRMKWERMKERSIVTKLGLENENA</sequence>
<feature type="non-terminal residue" evidence="1">
    <location>
        <position position="34"/>
    </location>
</feature>
<gene>
    <name evidence="1" type="ORF">L195_g063566</name>
</gene>
<name>A0A2K3KML5_TRIPR</name>
<reference evidence="1 2" key="2">
    <citation type="journal article" date="2017" name="Front. Plant Sci.">
        <title>Gene Classification and Mining of Molecular Markers Useful in Red Clover (Trifolium pratense) Breeding.</title>
        <authorList>
            <person name="Istvanek J."/>
            <person name="Dluhosova J."/>
            <person name="Dluhos P."/>
            <person name="Patkova L."/>
            <person name="Nedelnik J."/>
            <person name="Repkova J."/>
        </authorList>
    </citation>
    <scope>NUCLEOTIDE SEQUENCE [LARGE SCALE GENOMIC DNA]</scope>
    <source>
        <strain evidence="2">cv. Tatra</strain>
        <tissue evidence="1">Young leaves</tissue>
    </source>
</reference>
<dbReference type="EMBL" id="ASHM01211399">
    <property type="protein sequence ID" value="PNX67544.1"/>
    <property type="molecule type" value="Genomic_DNA"/>
</dbReference>
<organism evidence="1 2">
    <name type="scientific">Trifolium pratense</name>
    <name type="common">Red clover</name>
    <dbReference type="NCBI Taxonomy" id="57577"/>
    <lineage>
        <taxon>Eukaryota</taxon>
        <taxon>Viridiplantae</taxon>
        <taxon>Streptophyta</taxon>
        <taxon>Embryophyta</taxon>
        <taxon>Tracheophyta</taxon>
        <taxon>Spermatophyta</taxon>
        <taxon>Magnoliopsida</taxon>
        <taxon>eudicotyledons</taxon>
        <taxon>Gunneridae</taxon>
        <taxon>Pentapetalae</taxon>
        <taxon>rosids</taxon>
        <taxon>fabids</taxon>
        <taxon>Fabales</taxon>
        <taxon>Fabaceae</taxon>
        <taxon>Papilionoideae</taxon>
        <taxon>50 kb inversion clade</taxon>
        <taxon>NPAAA clade</taxon>
        <taxon>Hologalegina</taxon>
        <taxon>IRL clade</taxon>
        <taxon>Trifolieae</taxon>
        <taxon>Trifolium</taxon>
    </lineage>
</organism>
<proteinExistence type="predicted"/>
<comment type="caution">
    <text evidence="1">The sequence shown here is derived from an EMBL/GenBank/DDBJ whole genome shotgun (WGS) entry which is preliminary data.</text>
</comment>
<dbReference type="AlphaFoldDB" id="A0A2K3KML5"/>
<evidence type="ECO:0000313" key="1">
    <source>
        <dbReference type="EMBL" id="PNX67544.1"/>
    </source>
</evidence>
<dbReference type="Proteomes" id="UP000236291">
    <property type="component" value="Unassembled WGS sequence"/>
</dbReference>
<accession>A0A2K3KML5</accession>
<reference evidence="1 2" key="1">
    <citation type="journal article" date="2014" name="Am. J. Bot.">
        <title>Genome assembly and annotation for red clover (Trifolium pratense; Fabaceae).</title>
        <authorList>
            <person name="Istvanek J."/>
            <person name="Jaros M."/>
            <person name="Krenek A."/>
            <person name="Repkova J."/>
        </authorList>
    </citation>
    <scope>NUCLEOTIDE SEQUENCE [LARGE SCALE GENOMIC DNA]</scope>
    <source>
        <strain evidence="2">cv. Tatra</strain>
        <tissue evidence="1">Young leaves</tissue>
    </source>
</reference>